<keyword evidence="2" id="KW-0805">Transcription regulation</keyword>
<dbReference type="OrthoDB" id="5242390at2"/>
<accession>A0A317D2R3</accession>
<dbReference type="InterPro" id="IPR001647">
    <property type="entry name" value="HTH_TetR"/>
</dbReference>
<dbReference type="PANTHER" id="PTHR30055">
    <property type="entry name" value="HTH-TYPE TRANSCRIPTIONAL REGULATOR RUTR"/>
    <property type="match status" value="1"/>
</dbReference>
<evidence type="ECO:0000256" key="2">
    <source>
        <dbReference type="ARBA" id="ARBA00023015"/>
    </source>
</evidence>
<dbReference type="InterPro" id="IPR036271">
    <property type="entry name" value="Tet_transcr_reg_TetR-rel_C_sf"/>
</dbReference>
<evidence type="ECO:0000313" key="7">
    <source>
        <dbReference type="EMBL" id="PWR08814.1"/>
    </source>
</evidence>
<feature type="domain" description="HTH tetR-type" evidence="6">
    <location>
        <begin position="31"/>
        <end position="91"/>
    </location>
</feature>
<dbReference type="PRINTS" id="PR00455">
    <property type="entry name" value="HTHTETR"/>
</dbReference>
<dbReference type="PROSITE" id="PS01081">
    <property type="entry name" value="HTH_TETR_1"/>
    <property type="match status" value="1"/>
</dbReference>
<keyword evidence="1" id="KW-0678">Repressor</keyword>
<keyword evidence="3 5" id="KW-0238">DNA-binding</keyword>
<dbReference type="Gene3D" id="1.10.357.10">
    <property type="entry name" value="Tetracycline Repressor, domain 2"/>
    <property type="match status" value="1"/>
</dbReference>
<feature type="DNA-binding region" description="H-T-H motif" evidence="5">
    <location>
        <begin position="54"/>
        <end position="73"/>
    </location>
</feature>
<evidence type="ECO:0000259" key="6">
    <source>
        <dbReference type="PROSITE" id="PS50977"/>
    </source>
</evidence>
<keyword evidence="4" id="KW-0804">Transcription</keyword>
<dbReference type="EMBL" id="QGKS01000415">
    <property type="protein sequence ID" value="PWR08814.1"/>
    <property type="molecule type" value="Genomic_DNA"/>
</dbReference>
<dbReference type="AlphaFoldDB" id="A0A317D2R3"/>
<dbReference type="Pfam" id="PF00440">
    <property type="entry name" value="TetR_N"/>
    <property type="match status" value="1"/>
</dbReference>
<dbReference type="SUPFAM" id="SSF48498">
    <property type="entry name" value="Tetracyclin repressor-like, C-terminal domain"/>
    <property type="match status" value="1"/>
</dbReference>
<organism evidence="7 8">
    <name type="scientific">Micromonospora sicca</name>
    <dbReference type="NCBI Taxonomy" id="2202420"/>
    <lineage>
        <taxon>Bacteria</taxon>
        <taxon>Bacillati</taxon>
        <taxon>Actinomycetota</taxon>
        <taxon>Actinomycetes</taxon>
        <taxon>Micromonosporales</taxon>
        <taxon>Micromonosporaceae</taxon>
        <taxon>Micromonospora</taxon>
    </lineage>
</organism>
<dbReference type="Proteomes" id="UP000246050">
    <property type="component" value="Unassembled WGS sequence"/>
</dbReference>
<evidence type="ECO:0000256" key="4">
    <source>
        <dbReference type="ARBA" id="ARBA00023163"/>
    </source>
</evidence>
<dbReference type="SUPFAM" id="SSF46689">
    <property type="entry name" value="Homeodomain-like"/>
    <property type="match status" value="1"/>
</dbReference>
<evidence type="ECO:0000256" key="5">
    <source>
        <dbReference type="PROSITE-ProRule" id="PRU00335"/>
    </source>
</evidence>
<dbReference type="GO" id="GO:0000976">
    <property type="term" value="F:transcription cis-regulatory region binding"/>
    <property type="evidence" value="ECO:0007669"/>
    <property type="project" value="TreeGrafter"/>
</dbReference>
<gene>
    <name evidence="7" type="ORF">DKT69_32160</name>
</gene>
<reference evidence="7 8" key="1">
    <citation type="submission" date="2018-05" db="EMBL/GenBank/DDBJ databases">
        <title>Micromonosporas from Atacama Desert.</title>
        <authorList>
            <person name="Carro L."/>
            <person name="Golinska P."/>
            <person name="Klenk H.-P."/>
            <person name="Goodfellow M."/>
        </authorList>
    </citation>
    <scope>NUCLEOTIDE SEQUENCE [LARGE SCALE GENOMIC DNA]</scope>
    <source>
        <strain evidence="7 8">4G51</strain>
    </source>
</reference>
<dbReference type="FunFam" id="1.10.10.60:FF:000141">
    <property type="entry name" value="TetR family transcriptional regulator"/>
    <property type="match status" value="1"/>
</dbReference>
<dbReference type="PROSITE" id="PS50977">
    <property type="entry name" value="HTH_TETR_2"/>
    <property type="match status" value="1"/>
</dbReference>
<evidence type="ECO:0000256" key="1">
    <source>
        <dbReference type="ARBA" id="ARBA00022491"/>
    </source>
</evidence>
<dbReference type="InterPro" id="IPR023772">
    <property type="entry name" value="DNA-bd_HTH_TetR-type_CS"/>
</dbReference>
<proteinExistence type="predicted"/>
<dbReference type="Pfam" id="PF13977">
    <property type="entry name" value="TetR_C_6"/>
    <property type="match status" value="1"/>
</dbReference>
<dbReference type="InterPro" id="IPR039538">
    <property type="entry name" value="BetI_C"/>
</dbReference>
<dbReference type="InterPro" id="IPR009057">
    <property type="entry name" value="Homeodomain-like_sf"/>
</dbReference>
<dbReference type="GO" id="GO:0045892">
    <property type="term" value="P:negative regulation of DNA-templated transcription"/>
    <property type="evidence" value="ECO:0007669"/>
    <property type="project" value="UniProtKB-ARBA"/>
</dbReference>
<protein>
    <submittedName>
        <fullName evidence="7">TetR/AcrR family transcriptional regulator</fullName>
    </submittedName>
</protein>
<sequence length="220" mass="24079">MADCPFYRPAVKNERSLYTLLVPRVSDEHLAARRQQILDAARRCFLRDGFHNTSMQDVIAEAGLSVGAVYRYFPSKNDLITSIAQSVIGGADEVFAELVAVEPPLPLVEALDRALSYVDTQAGPDGVLPLAIQVWSETQRDPALAEFVKATYAGFRRHFAALVRRAQQVGEVPADADPEAVGAALFALVPGYFMQRILTGAPDRHTYLAGVRTLLARPAR</sequence>
<comment type="caution">
    <text evidence="7">The sequence shown here is derived from an EMBL/GenBank/DDBJ whole genome shotgun (WGS) entry which is preliminary data.</text>
</comment>
<evidence type="ECO:0000256" key="3">
    <source>
        <dbReference type="ARBA" id="ARBA00023125"/>
    </source>
</evidence>
<dbReference type="GO" id="GO:0003700">
    <property type="term" value="F:DNA-binding transcription factor activity"/>
    <property type="evidence" value="ECO:0007669"/>
    <property type="project" value="TreeGrafter"/>
</dbReference>
<dbReference type="PANTHER" id="PTHR30055:SF229">
    <property type="entry name" value="HTH-TYPE TRANSCRIPTIONAL REPRESSOR RV1474C"/>
    <property type="match status" value="1"/>
</dbReference>
<dbReference type="InterPro" id="IPR050109">
    <property type="entry name" value="HTH-type_TetR-like_transc_reg"/>
</dbReference>
<evidence type="ECO:0000313" key="8">
    <source>
        <dbReference type="Proteomes" id="UP000246050"/>
    </source>
</evidence>
<name>A0A317D2R3_9ACTN</name>